<dbReference type="EMBL" id="STGW01000004">
    <property type="protein sequence ID" value="THV14771.1"/>
    <property type="molecule type" value="Genomic_DNA"/>
</dbReference>
<dbReference type="InterPro" id="IPR006076">
    <property type="entry name" value="FAD-dep_OxRdtase"/>
</dbReference>
<organism evidence="7 8">
    <name type="scientific">Nocardioides caeni</name>
    <dbReference type="NCBI Taxonomy" id="574700"/>
    <lineage>
        <taxon>Bacteria</taxon>
        <taxon>Bacillati</taxon>
        <taxon>Actinomycetota</taxon>
        <taxon>Actinomycetes</taxon>
        <taxon>Propionibacteriales</taxon>
        <taxon>Nocardioidaceae</taxon>
        <taxon>Nocardioides</taxon>
    </lineage>
</organism>
<dbReference type="SUPFAM" id="SSF51905">
    <property type="entry name" value="FAD/NAD(P)-binding domain"/>
    <property type="match status" value="1"/>
</dbReference>
<dbReference type="OrthoDB" id="9801699at2"/>
<dbReference type="NCBIfam" id="NF008726">
    <property type="entry name" value="PRK11728.1"/>
    <property type="match status" value="1"/>
</dbReference>
<dbReference type="EC" id="1.1.3.-" evidence="7"/>
<keyword evidence="2" id="KW-0285">Flavoprotein</keyword>
<sequence>MKKYDLVVVGAGIVGLAVAREWLLRHPGASLLVVEGEADVAAHQTSHNSGVIHSGVYYEPGSLKARLCVEGSRLMYDYAAEHHIPVERCGKLIVALEDHELPRLDELERRGRANEVESLLRVGGERIREIEPRAAGIAALHSPATGIIDYAEVARAVRRELEGHGVEFRFDTWVRAVRQHGSTCRIELPDGEVEADRVITCAGLWSDRLARASGAAEGPRIVPFRGGYLQLRRTEEPVVRGMIYPVPDPTLPFLGVHITRHIDGSVSLGPTAMMVGARDGYRVSRVRGRDVWETATWPGSWRLARRFWRTGVQEMTLAASRRAFVRQAARYAPGLTVDDLDGTVHAGVRAQALGRDGAMVDDFALSTDGPITHVRNAPSPAATASFAIARELVDRVLAAR</sequence>
<protein>
    <submittedName>
        <fullName evidence="7">L-2-hydroxyglutarate oxidase</fullName>
        <ecNumber evidence="7">1.1.3.-</ecNumber>
    </submittedName>
</protein>
<evidence type="ECO:0000313" key="7">
    <source>
        <dbReference type="EMBL" id="THV14771.1"/>
    </source>
</evidence>
<evidence type="ECO:0000259" key="6">
    <source>
        <dbReference type="Pfam" id="PF01266"/>
    </source>
</evidence>
<dbReference type="InterPro" id="IPR036188">
    <property type="entry name" value="FAD/NAD-bd_sf"/>
</dbReference>
<comment type="similarity">
    <text evidence="5">Belongs to the L2HGDH family.</text>
</comment>
<evidence type="ECO:0000256" key="1">
    <source>
        <dbReference type="ARBA" id="ARBA00001974"/>
    </source>
</evidence>
<keyword evidence="3" id="KW-0274">FAD</keyword>
<evidence type="ECO:0000256" key="4">
    <source>
        <dbReference type="ARBA" id="ARBA00023002"/>
    </source>
</evidence>
<keyword evidence="8" id="KW-1185">Reference proteome</keyword>
<accession>A0A4S8NFI9</accession>
<dbReference type="Pfam" id="PF01266">
    <property type="entry name" value="DAO"/>
    <property type="match status" value="1"/>
</dbReference>
<dbReference type="Gene3D" id="3.50.50.60">
    <property type="entry name" value="FAD/NAD(P)-binding domain"/>
    <property type="match status" value="1"/>
</dbReference>
<dbReference type="GO" id="GO:0047545">
    <property type="term" value="F:(S)-2-hydroxyglutarate dehydrogenase activity"/>
    <property type="evidence" value="ECO:0007669"/>
    <property type="project" value="TreeGrafter"/>
</dbReference>
<proteinExistence type="inferred from homology"/>
<evidence type="ECO:0000313" key="8">
    <source>
        <dbReference type="Proteomes" id="UP000307087"/>
    </source>
</evidence>
<evidence type="ECO:0000256" key="5">
    <source>
        <dbReference type="ARBA" id="ARBA00037941"/>
    </source>
</evidence>
<dbReference type="Gene3D" id="3.30.9.10">
    <property type="entry name" value="D-Amino Acid Oxidase, subunit A, domain 2"/>
    <property type="match status" value="1"/>
</dbReference>
<feature type="domain" description="FAD dependent oxidoreductase" evidence="6">
    <location>
        <begin position="5"/>
        <end position="395"/>
    </location>
</feature>
<dbReference type="Proteomes" id="UP000307087">
    <property type="component" value="Unassembled WGS sequence"/>
</dbReference>
<evidence type="ECO:0000256" key="2">
    <source>
        <dbReference type="ARBA" id="ARBA00022630"/>
    </source>
</evidence>
<comment type="caution">
    <text evidence="7">The sequence shown here is derived from an EMBL/GenBank/DDBJ whole genome shotgun (WGS) entry which is preliminary data.</text>
</comment>
<reference evidence="7 8" key="1">
    <citation type="journal article" date="2009" name="Int. J. Syst. Evol. Microbiol.">
        <title>Nocardioides caeni sp. nov., isolated from wastewater.</title>
        <authorList>
            <person name="Yoon J.H."/>
            <person name="Kang S.J."/>
            <person name="Park S."/>
            <person name="Kim W."/>
            <person name="Oh T.K."/>
        </authorList>
    </citation>
    <scope>NUCLEOTIDE SEQUENCE [LARGE SCALE GENOMIC DNA]</scope>
    <source>
        <strain evidence="7 8">DSM 23134</strain>
    </source>
</reference>
<evidence type="ECO:0000256" key="3">
    <source>
        <dbReference type="ARBA" id="ARBA00022827"/>
    </source>
</evidence>
<dbReference type="PANTHER" id="PTHR43104">
    <property type="entry name" value="L-2-HYDROXYGLUTARATE DEHYDROGENASE, MITOCHONDRIAL"/>
    <property type="match status" value="1"/>
</dbReference>
<gene>
    <name evidence="7" type="primary">lhgO</name>
    <name evidence="7" type="ORF">E9934_08985</name>
</gene>
<comment type="cofactor">
    <cofactor evidence="1">
        <name>FAD</name>
        <dbReference type="ChEBI" id="CHEBI:57692"/>
    </cofactor>
</comment>
<dbReference type="AlphaFoldDB" id="A0A4S8NFI9"/>
<dbReference type="RefSeq" id="WP_136562533.1">
    <property type="nucleotide sequence ID" value="NZ_BAABLS010000008.1"/>
</dbReference>
<dbReference type="PANTHER" id="PTHR43104:SF2">
    <property type="entry name" value="L-2-HYDROXYGLUTARATE DEHYDROGENASE, MITOCHONDRIAL"/>
    <property type="match status" value="1"/>
</dbReference>
<name>A0A4S8NFI9_9ACTN</name>
<keyword evidence="4 7" id="KW-0560">Oxidoreductase</keyword>